<dbReference type="Proteomes" id="UP001370490">
    <property type="component" value="Unassembled WGS sequence"/>
</dbReference>
<protein>
    <submittedName>
        <fullName evidence="2">Uncharacterized protein</fullName>
    </submittedName>
</protein>
<dbReference type="GO" id="GO:0009786">
    <property type="term" value="P:regulation of asymmetric cell division"/>
    <property type="evidence" value="ECO:0007669"/>
    <property type="project" value="InterPro"/>
</dbReference>
<organism evidence="2 3">
    <name type="scientific">Dillenia turbinata</name>
    <dbReference type="NCBI Taxonomy" id="194707"/>
    <lineage>
        <taxon>Eukaryota</taxon>
        <taxon>Viridiplantae</taxon>
        <taxon>Streptophyta</taxon>
        <taxon>Embryophyta</taxon>
        <taxon>Tracheophyta</taxon>
        <taxon>Spermatophyta</taxon>
        <taxon>Magnoliopsida</taxon>
        <taxon>eudicotyledons</taxon>
        <taxon>Gunneridae</taxon>
        <taxon>Pentapetalae</taxon>
        <taxon>Dilleniales</taxon>
        <taxon>Dilleniaceae</taxon>
        <taxon>Dillenia</taxon>
    </lineage>
</organism>
<dbReference type="PANTHER" id="PTHR33914">
    <property type="entry name" value="18S PRE-RIBOSOMAL ASSEMBLY PROTEIN GAR2-LIKE PROTEIN"/>
    <property type="match status" value="1"/>
</dbReference>
<name>A0AAN8Z955_9MAGN</name>
<dbReference type="EMBL" id="JBAMMX010000011">
    <property type="protein sequence ID" value="KAK6931379.1"/>
    <property type="molecule type" value="Genomic_DNA"/>
</dbReference>
<evidence type="ECO:0000313" key="2">
    <source>
        <dbReference type="EMBL" id="KAK6931379.1"/>
    </source>
</evidence>
<dbReference type="PANTHER" id="PTHR33914:SF2">
    <property type="entry name" value="OS02G0582100 PROTEIN"/>
    <property type="match status" value="1"/>
</dbReference>
<dbReference type="InterPro" id="IPR040378">
    <property type="entry name" value="BASL"/>
</dbReference>
<feature type="region of interest" description="Disordered" evidence="1">
    <location>
        <begin position="196"/>
        <end position="271"/>
    </location>
</feature>
<reference evidence="2 3" key="1">
    <citation type="submission" date="2023-12" db="EMBL/GenBank/DDBJ databases">
        <title>A high-quality genome assembly for Dillenia turbinata (Dilleniales).</title>
        <authorList>
            <person name="Chanderbali A."/>
        </authorList>
    </citation>
    <scope>NUCLEOTIDE SEQUENCE [LARGE SCALE GENOMIC DNA]</scope>
    <source>
        <strain evidence="2">LSX21</strain>
        <tissue evidence="2">Leaf</tissue>
    </source>
</reference>
<evidence type="ECO:0000256" key="1">
    <source>
        <dbReference type="SAM" id="MobiDB-lite"/>
    </source>
</evidence>
<keyword evidence="3" id="KW-1185">Reference proteome</keyword>
<evidence type="ECO:0000313" key="3">
    <source>
        <dbReference type="Proteomes" id="UP001370490"/>
    </source>
</evidence>
<comment type="caution">
    <text evidence="2">The sequence shown here is derived from an EMBL/GenBank/DDBJ whole genome shotgun (WGS) entry which is preliminary data.</text>
</comment>
<sequence length="409" mass="45504">MGFPWRDSDTMVCPSTLLHKLDSRPTEYNGNAMDSAGFKDDDDHVKGNLNGYSDHKGYEQDADPLQFKLLDREALNRLKFDSSISADDFKTSSDGEILNTGAPKSFVSSKMELCEKDSVIYTDKRVTECDLPEDKDCYTVNGYHVVKDICVDDGYPSKDKILVENVEVNDCLGSYMASDEGKESKLSNEFLDTKLGTPDGLNSLKNRDCNEDSTSHSSSKDSSNSDETMDKIEEDVSKEKIETEIVDKVSSSGRDEVEQDSVQISNDKATDDPTEEAALLNTTVMPTLEESKDGEPANALRYNSKVENGSITFDFKSSKPESKIGEEISRASDSQHVEDQNTAVLEHEKSDSLAMSNHLRHGHGESNYNLSGIAVQKEWQRRIEDILGNTEAGGRAFFVVDSEWTWPMI</sequence>
<feature type="compositionally biased region" description="Basic and acidic residues" evidence="1">
    <location>
        <begin position="205"/>
        <end position="214"/>
    </location>
</feature>
<feature type="compositionally biased region" description="Basic and acidic residues" evidence="1">
    <location>
        <begin position="228"/>
        <end position="247"/>
    </location>
</feature>
<dbReference type="AlphaFoldDB" id="A0AAN8Z955"/>
<accession>A0AAN8Z955</accession>
<feature type="compositionally biased region" description="Low complexity" evidence="1">
    <location>
        <begin position="215"/>
        <end position="226"/>
    </location>
</feature>
<gene>
    <name evidence="2" type="ORF">RJ641_003172</name>
</gene>
<proteinExistence type="predicted"/>